<organism evidence="13 14">
    <name type="scientific">Pseudotabrizicola sediminis</name>
    <dbReference type="NCBI Taxonomy" id="2486418"/>
    <lineage>
        <taxon>Bacteria</taxon>
        <taxon>Pseudomonadati</taxon>
        <taxon>Pseudomonadota</taxon>
        <taxon>Alphaproteobacteria</taxon>
        <taxon>Rhodobacterales</taxon>
        <taxon>Paracoccaceae</taxon>
        <taxon>Pseudotabrizicola</taxon>
    </lineage>
</organism>
<feature type="coiled-coil region" evidence="10">
    <location>
        <begin position="189"/>
        <end position="290"/>
    </location>
</feature>
<reference evidence="13 14" key="1">
    <citation type="submission" date="2018-11" db="EMBL/GenBank/DDBJ databases">
        <title>Tabrizicola sp. isolated from sediment of alpine lake.</title>
        <authorList>
            <person name="Liu Z."/>
        </authorList>
    </citation>
    <scope>NUCLEOTIDE SEQUENCE [LARGE SCALE GENOMIC DNA]</scope>
    <source>
        <strain evidence="13 14">DRYC-M-16</strain>
    </source>
</reference>
<evidence type="ECO:0000313" key="13">
    <source>
        <dbReference type="EMBL" id="TGD41375.1"/>
    </source>
</evidence>
<keyword evidence="5 9" id="KW-0997">Cell inner membrane</keyword>
<evidence type="ECO:0000256" key="4">
    <source>
        <dbReference type="ARBA" id="ARBA00022475"/>
    </source>
</evidence>
<protein>
    <recommendedName>
        <fullName evidence="9">Membrane fusion protein (MFP) family protein</fullName>
    </recommendedName>
</protein>
<dbReference type="InterPro" id="IPR010129">
    <property type="entry name" value="T1SS_HlyD"/>
</dbReference>
<dbReference type="Pfam" id="PF25994">
    <property type="entry name" value="HH_AprE"/>
    <property type="match status" value="1"/>
</dbReference>
<dbReference type="Pfam" id="PF26002">
    <property type="entry name" value="Beta-barrel_AprE"/>
    <property type="match status" value="1"/>
</dbReference>
<comment type="subcellular location">
    <subcellularLocation>
        <location evidence="1 9">Cell inner membrane</location>
        <topology evidence="1 9">Single-pass membrane protein</topology>
    </subcellularLocation>
</comment>
<dbReference type="NCBIfam" id="TIGR01843">
    <property type="entry name" value="type_I_hlyD"/>
    <property type="match status" value="1"/>
</dbReference>
<dbReference type="Gene3D" id="2.40.30.170">
    <property type="match status" value="1"/>
</dbReference>
<name>A0ABY2KHT0_9RHOB</name>
<dbReference type="EMBL" id="RPEM01000028">
    <property type="protein sequence ID" value="TGD41375.1"/>
    <property type="molecule type" value="Genomic_DNA"/>
</dbReference>
<keyword evidence="10" id="KW-0175">Coiled coil</keyword>
<keyword evidence="7 9" id="KW-1133">Transmembrane helix</keyword>
<feature type="domain" description="AprE-like beta-barrel" evidence="12">
    <location>
        <begin position="332"/>
        <end position="422"/>
    </location>
</feature>
<dbReference type="RefSeq" id="WP_135434002.1">
    <property type="nucleotide sequence ID" value="NZ_RPEM01000028.1"/>
</dbReference>
<proteinExistence type="inferred from homology"/>
<keyword evidence="14" id="KW-1185">Reference proteome</keyword>
<evidence type="ECO:0000256" key="7">
    <source>
        <dbReference type="ARBA" id="ARBA00022989"/>
    </source>
</evidence>
<evidence type="ECO:0000259" key="12">
    <source>
        <dbReference type="Pfam" id="PF26002"/>
    </source>
</evidence>
<evidence type="ECO:0000256" key="8">
    <source>
        <dbReference type="ARBA" id="ARBA00023136"/>
    </source>
</evidence>
<gene>
    <name evidence="13" type="ORF">EEB11_18740</name>
</gene>
<evidence type="ECO:0000256" key="9">
    <source>
        <dbReference type="RuleBase" id="RU365093"/>
    </source>
</evidence>
<feature type="transmembrane region" description="Helical" evidence="9">
    <location>
        <begin position="25"/>
        <end position="45"/>
    </location>
</feature>
<keyword evidence="8 9" id="KW-0472">Membrane</keyword>
<evidence type="ECO:0000313" key="14">
    <source>
        <dbReference type="Proteomes" id="UP000297741"/>
    </source>
</evidence>
<dbReference type="InterPro" id="IPR050739">
    <property type="entry name" value="MFP"/>
</dbReference>
<keyword evidence="4 9" id="KW-1003">Cell membrane</keyword>
<evidence type="ECO:0000256" key="3">
    <source>
        <dbReference type="ARBA" id="ARBA00022448"/>
    </source>
</evidence>
<accession>A0ABY2KHT0</accession>
<dbReference type="Gene3D" id="2.40.50.100">
    <property type="match status" value="2"/>
</dbReference>
<dbReference type="PANTHER" id="PTHR30386">
    <property type="entry name" value="MEMBRANE FUSION SUBUNIT OF EMRAB-TOLC MULTIDRUG EFFLUX PUMP"/>
    <property type="match status" value="1"/>
</dbReference>
<evidence type="ECO:0000256" key="2">
    <source>
        <dbReference type="ARBA" id="ARBA00009477"/>
    </source>
</evidence>
<dbReference type="InterPro" id="IPR058982">
    <property type="entry name" value="Beta-barrel_AprE"/>
</dbReference>
<keyword evidence="6 9" id="KW-0812">Transmembrane</keyword>
<dbReference type="PANTHER" id="PTHR30386:SF17">
    <property type="entry name" value="ALKALINE PROTEASE SECRETION PROTEIN APRE"/>
    <property type="match status" value="1"/>
</dbReference>
<sequence>MSVSAPSVTDVQWYAEVPRSVSRHVLVSMLLMVVSFGGFGAWAFLAPLAAAVVTQGSFVATGQNKIVQHLEGGIIKDIMVSEGDTVNEGQLLMRLDRTASFANDRELFLRQTRLEAMEARLQAENGRAGTLVFPAHLEAARSDIEIASILDSQLLTFRVTQAALLGDLSLLERNVEAMDIRKVGYTIQLASHRRQLTLLSEELDDKNDLLEQGLVRRSEANALKRAVVEAEGQIGRLEAEIGEIEQVRRKYLSQMDQAIGKYQEAALNQLQSVQAELDGIREQSRTAQNVLARTEVVAPVSGVVVRLYYHTAGGVVESGQPIVEILPGDQPLIIETQIPRVEIDSVQTGQLATVRLSALNRRTTPLLEGKVFYVSADAIADVSSGSMQEVYLARISISPDQMRLVHNFKPTPGMPTEIMIQTAERTFAQYLAKPIKDSMIRAFRER</sequence>
<keyword evidence="3 9" id="KW-0813">Transport</keyword>
<comment type="similarity">
    <text evidence="2 9">Belongs to the membrane fusion protein (MFP) (TC 8.A.1) family.</text>
</comment>
<comment type="caution">
    <text evidence="13">The sequence shown here is derived from an EMBL/GenBank/DDBJ whole genome shotgun (WGS) entry which is preliminary data.</text>
</comment>
<dbReference type="InterPro" id="IPR058781">
    <property type="entry name" value="HH_AprE-like"/>
</dbReference>
<evidence type="ECO:0000256" key="6">
    <source>
        <dbReference type="ARBA" id="ARBA00022692"/>
    </source>
</evidence>
<evidence type="ECO:0000256" key="1">
    <source>
        <dbReference type="ARBA" id="ARBA00004377"/>
    </source>
</evidence>
<evidence type="ECO:0000259" key="11">
    <source>
        <dbReference type="Pfam" id="PF25994"/>
    </source>
</evidence>
<evidence type="ECO:0000256" key="10">
    <source>
        <dbReference type="SAM" id="Coils"/>
    </source>
</evidence>
<evidence type="ECO:0000256" key="5">
    <source>
        <dbReference type="ARBA" id="ARBA00022519"/>
    </source>
</evidence>
<dbReference type="PRINTS" id="PR01490">
    <property type="entry name" value="RTXTOXIND"/>
</dbReference>
<dbReference type="Proteomes" id="UP000297741">
    <property type="component" value="Unassembled WGS sequence"/>
</dbReference>
<feature type="domain" description="AprE-like long alpha-helical hairpin" evidence="11">
    <location>
        <begin position="107"/>
        <end position="289"/>
    </location>
</feature>